<keyword evidence="1" id="KW-0378">Hydrolase</keyword>
<accession>A0A1I5B046</accession>
<dbReference type="RefSeq" id="WP_177216775.1">
    <property type="nucleotide sequence ID" value="NZ_FOVM01000004.1"/>
</dbReference>
<proteinExistence type="predicted"/>
<dbReference type="AlphaFoldDB" id="A0A1I5B046"/>
<reference evidence="4" key="1">
    <citation type="submission" date="2016-10" db="EMBL/GenBank/DDBJ databases">
        <authorList>
            <person name="Varghese N."/>
            <person name="Submissions S."/>
        </authorList>
    </citation>
    <scope>NUCLEOTIDE SEQUENCE [LARGE SCALE GENOMIC DNA]</scope>
    <source>
        <strain evidence="4">CGMCC 1.11101</strain>
    </source>
</reference>
<dbReference type="GO" id="GO:0016020">
    <property type="term" value="C:membrane"/>
    <property type="evidence" value="ECO:0007669"/>
    <property type="project" value="TreeGrafter"/>
</dbReference>
<organism evidence="3 4">
    <name type="scientific">Mycetocola miduiensis</name>
    <dbReference type="NCBI Taxonomy" id="995034"/>
    <lineage>
        <taxon>Bacteria</taxon>
        <taxon>Bacillati</taxon>
        <taxon>Actinomycetota</taxon>
        <taxon>Actinomycetes</taxon>
        <taxon>Micrococcales</taxon>
        <taxon>Microbacteriaceae</taxon>
        <taxon>Mycetocola</taxon>
    </lineage>
</organism>
<dbReference type="PRINTS" id="PR00412">
    <property type="entry name" value="EPOXHYDRLASE"/>
</dbReference>
<evidence type="ECO:0000313" key="3">
    <source>
        <dbReference type="EMBL" id="SFN68096.1"/>
    </source>
</evidence>
<dbReference type="InterPro" id="IPR029058">
    <property type="entry name" value="AB_hydrolase_fold"/>
</dbReference>
<dbReference type="EMBL" id="FOVM01000004">
    <property type="protein sequence ID" value="SFN68096.1"/>
    <property type="molecule type" value="Genomic_DNA"/>
</dbReference>
<dbReference type="Proteomes" id="UP000198867">
    <property type="component" value="Unassembled WGS sequence"/>
</dbReference>
<sequence>MPHVDVPGARLFYETAGPASGEPLLLLHAGIATSRMWDPLVETLAADHYVIRYDCRGFGQTDCEASGFSNRDDARAILDHLGITRATFVGASRGGRIALDIAVESPDRVAGLVTIGSGPSGFPEVELTDEEEALITELDEAWEDRDFPRMVDLETRLWAIGPLRKEEDLNPDFVRTAYELGRANLRHQPEVDTPADELEPPAYDRVVDLEVPSLVTVGEFDITPALVQFEFLAATIPGADRHVFPNTAHLPSVEHPDQFLAVLSPWLAEHKL</sequence>
<dbReference type="Pfam" id="PF00561">
    <property type="entry name" value="Abhydrolase_1"/>
    <property type="match status" value="1"/>
</dbReference>
<protein>
    <submittedName>
        <fullName evidence="3">Pimeloyl-ACP methyl ester carboxylesterase</fullName>
    </submittedName>
</protein>
<dbReference type="InterPro" id="IPR000073">
    <property type="entry name" value="AB_hydrolase_1"/>
</dbReference>
<keyword evidence="4" id="KW-1185">Reference proteome</keyword>
<dbReference type="SUPFAM" id="SSF53474">
    <property type="entry name" value="alpha/beta-Hydrolases"/>
    <property type="match status" value="1"/>
</dbReference>
<dbReference type="PANTHER" id="PTHR43798">
    <property type="entry name" value="MONOACYLGLYCEROL LIPASE"/>
    <property type="match status" value="1"/>
</dbReference>
<gene>
    <name evidence="3" type="ORF">SAMN05216219_1646</name>
</gene>
<feature type="domain" description="AB hydrolase-1" evidence="2">
    <location>
        <begin position="23"/>
        <end position="256"/>
    </location>
</feature>
<evidence type="ECO:0000259" key="2">
    <source>
        <dbReference type="Pfam" id="PF00561"/>
    </source>
</evidence>
<dbReference type="Gene3D" id="3.40.50.1820">
    <property type="entry name" value="alpha/beta hydrolase"/>
    <property type="match status" value="1"/>
</dbReference>
<dbReference type="InterPro" id="IPR050266">
    <property type="entry name" value="AB_hydrolase_sf"/>
</dbReference>
<dbReference type="GO" id="GO:0016787">
    <property type="term" value="F:hydrolase activity"/>
    <property type="evidence" value="ECO:0007669"/>
    <property type="project" value="UniProtKB-KW"/>
</dbReference>
<dbReference type="InterPro" id="IPR000639">
    <property type="entry name" value="Epox_hydrolase-like"/>
</dbReference>
<dbReference type="PANTHER" id="PTHR43798:SF31">
    <property type="entry name" value="AB HYDROLASE SUPERFAMILY PROTEIN YCLE"/>
    <property type="match status" value="1"/>
</dbReference>
<dbReference type="PRINTS" id="PR00111">
    <property type="entry name" value="ABHYDROLASE"/>
</dbReference>
<evidence type="ECO:0000256" key="1">
    <source>
        <dbReference type="ARBA" id="ARBA00022801"/>
    </source>
</evidence>
<dbReference type="STRING" id="995034.SAMN05216219_1646"/>
<name>A0A1I5B046_9MICO</name>
<evidence type="ECO:0000313" key="4">
    <source>
        <dbReference type="Proteomes" id="UP000198867"/>
    </source>
</evidence>